<dbReference type="Gene3D" id="1.10.10.10">
    <property type="entry name" value="Winged helix-like DNA-binding domain superfamily/Winged helix DNA-binding domain"/>
    <property type="match status" value="1"/>
</dbReference>
<reference evidence="2" key="1">
    <citation type="journal article" date="2019" name="Int. J. Syst. Evol. Microbiol.">
        <title>The Global Catalogue of Microorganisms (GCM) 10K type strain sequencing project: providing services to taxonomists for standard genome sequencing and annotation.</title>
        <authorList>
            <consortium name="The Broad Institute Genomics Platform"/>
            <consortium name="The Broad Institute Genome Sequencing Center for Infectious Disease"/>
            <person name="Wu L."/>
            <person name="Ma J."/>
        </authorList>
    </citation>
    <scope>NUCLEOTIDE SEQUENCE [LARGE SCALE GENOMIC DNA]</scope>
    <source>
        <strain evidence="2">DT72</strain>
    </source>
</reference>
<dbReference type="SUPFAM" id="SSF88659">
    <property type="entry name" value="Sigma3 and sigma4 domains of RNA polymerase sigma factors"/>
    <property type="match status" value="1"/>
</dbReference>
<organism evidence="1 2">
    <name type="scientific">Rhodococcus gannanensis</name>
    <dbReference type="NCBI Taxonomy" id="1960308"/>
    <lineage>
        <taxon>Bacteria</taxon>
        <taxon>Bacillati</taxon>
        <taxon>Actinomycetota</taxon>
        <taxon>Actinomycetes</taxon>
        <taxon>Mycobacteriales</taxon>
        <taxon>Nocardiaceae</taxon>
        <taxon>Rhodococcus</taxon>
    </lineage>
</organism>
<name>A0ABW4P7R6_9NOCA</name>
<dbReference type="InterPro" id="IPR036388">
    <property type="entry name" value="WH-like_DNA-bd_sf"/>
</dbReference>
<evidence type="ECO:0000313" key="2">
    <source>
        <dbReference type="Proteomes" id="UP001597286"/>
    </source>
</evidence>
<gene>
    <name evidence="1" type="ORF">ACFSJG_12720</name>
</gene>
<dbReference type="RefSeq" id="WP_378485582.1">
    <property type="nucleotide sequence ID" value="NZ_JBHUFB010000010.1"/>
</dbReference>
<accession>A0ABW4P7R6</accession>
<evidence type="ECO:0000313" key="1">
    <source>
        <dbReference type="EMBL" id="MFD1813085.1"/>
    </source>
</evidence>
<sequence length="78" mass="8692">MTTAPRNASALAELPEHLRYVLHLRVVCGLSVDRVARLLDTDPNRVLLLQHEALNVLRRILRQSETVGQGAQLRNATA</sequence>
<proteinExistence type="predicted"/>
<dbReference type="EMBL" id="JBHUFB010000010">
    <property type="protein sequence ID" value="MFD1813085.1"/>
    <property type="molecule type" value="Genomic_DNA"/>
</dbReference>
<protein>
    <submittedName>
        <fullName evidence="1">RNA polymerase subunit sigma-70</fullName>
    </submittedName>
</protein>
<dbReference type="Proteomes" id="UP001597286">
    <property type="component" value="Unassembled WGS sequence"/>
</dbReference>
<comment type="caution">
    <text evidence="1">The sequence shown here is derived from an EMBL/GenBank/DDBJ whole genome shotgun (WGS) entry which is preliminary data.</text>
</comment>
<keyword evidence="2" id="KW-1185">Reference proteome</keyword>
<dbReference type="InterPro" id="IPR013324">
    <property type="entry name" value="RNA_pol_sigma_r3/r4-like"/>
</dbReference>